<dbReference type="EMBL" id="JAESVG020000001">
    <property type="protein sequence ID" value="KAG8631280.1"/>
    <property type="molecule type" value="Genomic_DNA"/>
</dbReference>
<dbReference type="Pfam" id="PF04090">
    <property type="entry name" value="Rrn11"/>
    <property type="match status" value="1"/>
</dbReference>
<feature type="region of interest" description="Disordered" evidence="1">
    <location>
        <begin position="281"/>
        <end position="302"/>
    </location>
</feature>
<evidence type="ECO:0000313" key="3">
    <source>
        <dbReference type="Proteomes" id="UP000809789"/>
    </source>
</evidence>
<dbReference type="GO" id="GO:0042790">
    <property type="term" value="P:nucleolar large rRNA transcription by RNA polymerase I"/>
    <property type="evidence" value="ECO:0007669"/>
    <property type="project" value="TreeGrafter"/>
</dbReference>
<dbReference type="GO" id="GO:0070860">
    <property type="term" value="C:RNA polymerase I core factor complex"/>
    <property type="evidence" value="ECO:0007669"/>
    <property type="project" value="TreeGrafter"/>
</dbReference>
<comment type="caution">
    <text evidence="2">The sequence shown here is derived from an EMBL/GenBank/DDBJ whole genome shotgun (WGS) entry which is preliminary data.</text>
</comment>
<feature type="region of interest" description="Disordered" evidence="1">
    <location>
        <begin position="193"/>
        <end position="228"/>
    </location>
</feature>
<dbReference type="InterPro" id="IPR007224">
    <property type="entry name" value="TIF_Rrn11"/>
</dbReference>
<dbReference type="Proteomes" id="UP000809789">
    <property type="component" value="Unassembled WGS sequence"/>
</dbReference>
<dbReference type="PANTHER" id="PTHR28244">
    <property type="entry name" value="RNA POLYMERASE I-SPECIFIC TRANSCRIPTION INITIATION FACTOR RRN11"/>
    <property type="match status" value="1"/>
</dbReference>
<reference evidence="2" key="1">
    <citation type="submission" date="2021-07" db="EMBL/GenBank/DDBJ databases">
        <title>Elsinoe batatas strain:CRI-CJ2 Genome sequencing and assembly.</title>
        <authorList>
            <person name="Huang L."/>
        </authorList>
    </citation>
    <scope>NUCLEOTIDE SEQUENCE</scope>
    <source>
        <strain evidence="2">CRI-CJ2</strain>
    </source>
</reference>
<sequence length="407" mass="44647">MRVTADFAPLWEIGELKASIPGGTGAAVPQKGKKRSRSIHTGESEEEEDREPSPDPRIRHDYRPVDVKDQYYVAGHDPSQVIPSASFPHSPIPGKRGTPFAHESEDAFASLNPPLHAVPPTRQVEQSSLQRQHVAVMTSILHVSLLRGDYHRAGQAFGLLLRAAPSKTNVHLKSGGAWGIGAEILLRQGDKQALSSLASHSPRSENPTPPSDIDHNEEDSSNHKSIPADNIAKAKKYYESLILQYPFDKLNPQSTDARTFYPALFSLMIYEASEGSKAAIAAVPPPSNHSSDSEDEAYDQDTDRQAAITDIKRAELSRARAIASQIDDIIVSPPYDRFVPLLRMRGMVGLWEADLLDAIIRADNSDQSPADSTATELVSSTRAKAMKEFKRVKKFGGQLPDSILRQL</sequence>
<feature type="compositionally biased region" description="Basic and acidic residues" evidence="1">
    <location>
        <begin position="212"/>
        <end position="222"/>
    </location>
</feature>
<dbReference type="GO" id="GO:0017025">
    <property type="term" value="F:TBP-class protein binding"/>
    <property type="evidence" value="ECO:0007669"/>
    <property type="project" value="TreeGrafter"/>
</dbReference>
<dbReference type="GO" id="GO:0001181">
    <property type="term" value="F:RNA polymerase I general transcription initiation factor activity"/>
    <property type="evidence" value="ECO:0007669"/>
    <property type="project" value="InterPro"/>
</dbReference>
<accession>A0A8K0L9J5</accession>
<dbReference type="AlphaFoldDB" id="A0A8K0L9J5"/>
<feature type="compositionally biased region" description="Polar residues" evidence="1">
    <location>
        <begin position="193"/>
        <end position="206"/>
    </location>
</feature>
<dbReference type="PANTHER" id="PTHR28244:SF1">
    <property type="entry name" value="RNA POLYMERASE I-SPECIFIC TRANSCRIPTION INITIATION FACTOR RRN11"/>
    <property type="match status" value="1"/>
</dbReference>
<dbReference type="InterPro" id="IPR053029">
    <property type="entry name" value="RNA_pol_I-specific_init_factor"/>
</dbReference>
<protein>
    <submittedName>
        <fullName evidence="2">Uncharacterized protein</fullName>
    </submittedName>
</protein>
<evidence type="ECO:0000256" key="1">
    <source>
        <dbReference type="SAM" id="MobiDB-lite"/>
    </source>
</evidence>
<dbReference type="GO" id="GO:0001164">
    <property type="term" value="F:RNA polymerase I core promoter sequence-specific DNA binding"/>
    <property type="evidence" value="ECO:0007669"/>
    <property type="project" value="InterPro"/>
</dbReference>
<keyword evidence="3" id="KW-1185">Reference proteome</keyword>
<feature type="region of interest" description="Disordered" evidence="1">
    <location>
        <begin position="18"/>
        <end position="63"/>
    </location>
</feature>
<evidence type="ECO:0000313" key="2">
    <source>
        <dbReference type="EMBL" id="KAG8631280.1"/>
    </source>
</evidence>
<organism evidence="2 3">
    <name type="scientific">Elsinoe batatas</name>
    <dbReference type="NCBI Taxonomy" id="2601811"/>
    <lineage>
        <taxon>Eukaryota</taxon>
        <taxon>Fungi</taxon>
        <taxon>Dikarya</taxon>
        <taxon>Ascomycota</taxon>
        <taxon>Pezizomycotina</taxon>
        <taxon>Dothideomycetes</taxon>
        <taxon>Dothideomycetidae</taxon>
        <taxon>Myriangiales</taxon>
        <taxon>Elsinoaceae</taxon>
        <taxon>Elsinoe</taxon>
    </lineage>
</organism>
<name>A0A8K0L9J5_9PEZI</name>
<gene>
    <name evidence="2" type="ORF">KVT40_000420</name>
</gene>
<proteinExistence type="predicted"/>
<feature type="compositionally biased region" description="Basic and acidic residues" evidence="1">
    <location>
        <begin position="51"/>
        <end position="63"/>
    </location>
</feature>